<dbReference type="HOGENOM" id="CLU_2993493_0_0_4"/>
<evidence type="ECO:0000256" key="1">
    <source>
        <dbReference type="SAM" id="MobiDB-lite"/>
    </source>
</evidence>
<feature type="compositionally biased region" description="Basic and acidic residues" evidence="1">
    <location>
        <begin position="1"/>
        <end position="15"/>
    </location>
</feature>
<geneLocation type="plasmid" evidence="3"/>
<dbReference type="Proteomes" id="UP000007953">
    <property type="component" value="Plasmid megaplasmid"/>
</dbReference>
<name>F6G937_RALS8</name>
<feature type="region of interest" description="Disordered" evidence="1">
    <location>
        <begin position="1"/>
        <end position="57"/>
    </location>
</feature>
<dbReference type="AlphaFoldDB" id="F6G937"/>
<evidence type="ECO:0000313" key="3">
    <source>
        <dbReference type="Proteomes" id="UP000007953"/>
    </source>
</evidence>
<evidence type="ECO:0000313" key="2">
    <source>
        <dbReference type="EMBL" id="AEG71556.1"/>
    </source>
</evidence>
<dbReference type="PATRIC" id="fig|1031711.3.peg.4124"/>
<reference evidence="2 3" key="1">
    <citation type="journal article" date="2011" name="J. Bacteriol.">
        <title>Complete genome sequence of the plant pathogen Ralstonia solanacearum strain Po82.</title>
        <authorList>
            <person name="Xu J."/>
            <person name="Zheng H.J."/>
            <person name="Liu L."/>
            <person name="Pan Z.C."/>
            <person name="Prior P."/>
            <person name="Tang B."/>
            <person name="Xu J.S."/>
            <person name="Zhang H."/>
            <person name="Tian Q."/>
            <person name="Zhang L.Q."/>
            <person name="Feng J."/>
        </authorList>
    </citation>
    <scope>NUCLEOTIDE SEQUENCE [LARGE SCALE GENOMIC DNA]</scope>
    <source>
        <strain evidence="3">Po82</strain>
    </source>
</reference>
<dbReference type="KEGG" id="rsn:RSPO_m00918"/>
<accession>F6G937</accession>
<proteinExistence type="predicted"/>
<gene>
    <name evidence="2" type="ordered locus">RSPO_m00918</name>
</gene>
<organism evidence="2 3">
    <name type="scientific">Ralstonia solanacearum (strain Po82)</name>
    <dbReference type="NCBI Taxonomy" id="1031711"/>
    <lineage>
        <taxon>Bacteria</taxon>
        <taxon>Pseudomonadati</taxon>
        <taxon>Pseudomonadota</taxon>
        <taxon>Betaproteobacteria</taxon>
        <taxon>Burkholderiales</taxon>
        <taxon>Burkholderiaceae</taxon>
        <taxon>Ralstonia</taxon>
        <taxon>Ralstonia solanacearum species complex</taxon>
    </lineage>
</organism>
<sequence>MPDASDRASPGHERGAPSGHRNMGPARAAPPILAVQRCNTTGGSPPAGGLRTTSGRP</sequence>
<keyword evidence="2" id="KW-0614">Plasmid</keyword>
<protein>
    <submittedName>
        <fullName evidence="2">Uncharacterized protein</fullName>
    </submittedName>
</protein>
<dbReference type="EMBL" id="CP002820">
    <property type="protein sequence ID" value="AEG71556.1"/>
    <property type="molecule type" value="Genomic_DNA"/>
</dbReference>